<dbReference type="Gene3D" id="3.40.50.10910">
    <property type="entry name" value="Amidohydrolase"/>
    <property type="match status" value="1"/>
</dbReference>
<dbReference type="EMBL" id="UXAV01000042">
    <property type="protein sequence ID" value="VDC29595.1"/>
    <property type="molecule type" value="Genomic_DNA"/>
</dbReference>
<dbReference type="Gene3D" id="1.20.58.520">
    <property type="entry name" value="Amidohydrolase"/>
    <property type="match status" value="1"/>
</dbReference>
<evidence type="ECO:0000313" key="3">
    <source>
        <dbReference type="Proteomes" id="UP000270468"/>
    </source>
</evidence>
<dbReference type="SUPFAM" id="SSF51338">
    <property type="entry name" value="Composite domain of metallo-dependent hydrolases"/>
    <property type="match status" value="1"/>
</dbReference>
<dbReference type="Proteomes" id="UP000270468">
    <property type="component" value="Unassembled WGS sequence"/>
</dbReference>
<dbReference type="Pfam" id="PF01979">
    <property type="entry name" value="Amidohydro_1"/>
    <property type="match status" value="1"/>
</dbReference>
<dbReference type="InterPro" id="IPR032466">
    <property type="entry name" value="Metal_Hydrolase"/>
</dbReference>
<organism evidence="2 3">
    <name type="scientific">Filibacter tadaridae</name>
    <dbReference type="NCBI Taxonomy" id="2483811"/>
    <lineage>
        <taxon>Bacteria</taxon>
        <taxon>Bacillati</taxon>
        <taxon>Bacillota</taxon>
        <taxon>Bacilli</taxon>
        <taxon>Bacillales</taxon>
        <taxon>Caryophanaceae</taxon>
        <taxon>Filibacter</taxon>
    </lineage>
</organism>
<dbReference type="AlphaFoldDB" id="A0A3P5X5M4"/>
<dbReference type="OrthoDB" id="9797498at2"/>
<protein>
    <submittedName>
        <fullName evidence="2">Dihydroorotase</fullName>
    </submittedName>
</protein>
<evidence type="ECO:0000259" key="1">
    <source>
        <dbReference type="Pfam" id="PF01979"/>
    </source>
</evidence>
<dbReference type="Gene3D" id="2.30.40.10">
    <property type="entry name" value="Urease, subunit C, domain 1"/>
    <property type="match status" value="1"/>
</dbReference>
<sequence>MNLSKNFILKNATIIDVESEIIFKGAIEVDHGTIKTIFSEDSDLPPEIESVDVEGKYVIPGLIDMHCHIKEDFAVQFVASGVTTVRNTAGNVFQLKKLIESPIDAPTPRVYSADRMIDGSPGLWGPTSYGNFVTDDPMEGRKEVRRQKDTGAKFIKIYGWISKEVMEAVVSEADKFGLEVSCDLIHASQVNALDAAKVGVKWFEHASGFIQTIYPDWYPSAEQAEWDKIDWEHPDKDKIKELCMQMIKYDLYLCPTLVIFDQINLWPDYWHPANAVAETFERAGGLKDFWVTTAEEYGDALKKQLGTQSQFIKDIAKTYADLGGTVVAGTDTPGGVWTLPGMGLHRELELFVEIGFTEMEALQAATIKAANSIKIKDIGTIKEGNIADMIILNKNPLEDIQHTKDIDKIIKGGRIYTQEEILKEIPSREYLDREQEKFLAEFEKIMSTNS</sequence>
<dbReference type="RefSeq" id="WP_124070793.1">
    <property type="nucleotide sequence ID" value="NZ_CBCRXF010000001.1"/>
</dbReference>
<reference evidence="2 3" key="1">
    <citation type="submission" date="2018-11" db="EMBL/GenBank/DDBJ databases">
        <authorList>
            <person name="Criscuolo A."/>
        </authorList>
    </citation>
    <scope>NUCLEOTIDE SEQUENCE [LARGE SCALE GENOMIC DNA]</scope>
    <source>
        <strain evidence="2">ATB-66</strain>
    </source>
</reference>
<dbReference type="InterPro" id="IPR051781">
    <property type="entry name" value="Metallo-dep_Hydrolase"/>
</dbReference>
<proteinExistence type="predicted"/>
<dbReference type="InterPro" id="IPR011059">
    <property type="entry name" value="Metal-dep_hydrolase_composite"/>
</dbReference>
<accession>A0A3P5X5M4</accession>
<dbReference type="Gene3D" id="3.30.110.90">
    <property type="entry name" value="Amidohydrolase"/>
    <property type="match status" value="1"/>
</dbReference>
<name>A0A3P5X5M4_9BACL</name>
<dbReference type="PANTHER" id="PTHR43135">
    <property type="entry name" value="ALPHA-D-RIBOSE 1-METHYLPHOSPHONATE 5-TRIPHOSPHATE DIPHOSPHATASE"/>
    <property type="match status" value="1"/>
</dbReference>
<evidence type="ECO:0000313" key="2">
    <source>
        <dbReference type="EMBL" id="VDC29595.1"/>
    </source>
</evidence>
<dbReference type="GO" id="GO:0016810">
    <property type="term" value="F:hydrolase activity, acting on carbon-nitrogen (but not peptide) bonds"/>
    <property type="evidence" value="ECO:0007669"/>
    <property type="project" value="InterPro"/>
</dbReference>
<gene>
    <name evidence="2" type="ORF">FILTAD_02165</name>
</gene>
<dbReference type="InterPro" id="IPR006680">
    <property type="entry name" value="Amidohydro-rel"/>
</dbReference>
<dbReference type="SUPFAM" id="SSF51556">
    <property type="entry name" value="Metallo-dependent hydrolases"/>
    <property type="match status" value="1"/>
</dbReference>
<feature type="domain" description="Amidohydrolase-related" evidence="1">
    <location>
        <begin position="57"/>
        <end position="415"/>
    </location>
</feature>
<dbReference type="PANTHER" id="PTHR43135:SF3">
    <property type="entry name" value="ALPHA-D-RIBOSE 1-METHYLPHOSPHONATE 5-TRIPHOSPHATE DIPHOSPHATASE"/>
    <property type="match status" value="1"/>
</dbReference>
<keyword evidence="3" id="KW-1185">Reference proteome</keyword>